<reference evidence="11 12" key="1">
    <citation type="journal article" date="2023" name="Microbiol. Spectr.">
        <title>Symbiosis of Carpenter Bees with Uncharacterized Lactic Acid Bacteria Showing NAD Auxotrophy.</title>
        <authorList>
            <person name="Kawasaki S."/>
            <person name="Ozawa K."/>
            <person name="Mori T."/>
            <person name="Yamamoto A."/>
            <person name="Ito M."/>
            <person name="Ohkuma M."/>
            <person name="Sakamoto M."/>
            <person name="Matsutani M."/>
        </authorList>
    </citation>
    <scope>NUCLEOTIDE SEQUENCE [LARGE SCALE GENOMIC DNA]</scope>
    <source>
        <strain evidence="11 12">XA3</strain>
    </source>
</reference>
<evidence type="ECO:0000256" key="7">
    <source>
        <dbReference type="ARBA" id="ARBA00023306"/>
    </source>
</evidence>
<keyword evidence="6 10" id="KW-0472">Membrane</keyword>
<keyword evidence="2" id="KW-1003">Cell membrane</keyword>
<dbReference type="RefSeq" id="WP_317636214.1">
    <property type="nucleotide sequence ID" value="NZ_AP026802.1"/>
</dbReference>
<evidence type="ECO:0000313" key="11">
    <source>
        <dbReference type="EMBL" id="BDR58301.1"/>
    </source>
</evidence>
<evidence type="ECO:0000256" key="2">
    <source>
        <dbReference type="ARBA" id="ARBA00022475"/>
    </source>
</evidence>
<evidence type="ECO:0000256" key="3">
    <source>
        <dbReference type="ARBA" id="ARBA00022618"/>
    </source>
</evidence>
<feature type="transmembrane region" description="Helical" evidence="10">
    <location>
        <begin position="61"/>
        <end position="80"/>
    </location>
</feature>
<sequence length="142" mass="15657">MRQNSIDSDIIYRGANGANGNSIPVNALPDHSIGTKTAEAKRSAAKDVSVGSVKVSFFERFLIFLCCGSVIVGLFIICLGRNKTSAISYQIDNVNNQIQTVKQENQDLNSEVQVLTNSSRLEKLAQEYGFQLDENRVQNVMK</sequence>
<evidence type="ECO:0000256" key="6">
    <source>
        <dbReference type="ARBA" id="ARBA00023136"/>
    </source>
</evidence>
<keyword evidence="3" id="KW-0132">Cell division</keyword>
<keyword evidence="9" id="KW-0175">Coiled coil</keyword>
<evidence type="ECO:0000256" key="9">
    <source>
        <dbReference type="SAM" id="Coils"/>
    </source>
</evidence>
<proteinExistence type="predicted"/>
<dbReference type="Pfam" id="PF04977">
    <property type="entry name" value="DivIC"/>
    <property type="match status" value="1"/>
</dbReference>
<dbReference type="Proteomes" id="UP001321861">
    <property type="component" value="Chromosome"/>
</dbReference>
<keyword evidence="4 10" id="KW-0812">Transmembrane</keyword>
<dbReference type="KEGG" id="xap:XA3_07420"/>
<evidence type="ECO:0000256" key="4">
    <source>
        <dbReference type="ARBA" id="ARBA00022692"/>
    </source>
</evidence>
<dbReference type="GO" id="GO:0005886">
    <property type="term" value="C:plasma membrane"/>
    <property type="evidence" value="ECO:0007669"/>
    <property type="project" value="UniProtKB-SubCell"/>
</dbReference>
<dbReference type="AlphaFoldDB" id="A0AAU9D7E0"/>
<feature type="coiled-coil region" evidence="9">
    <location>
        <begin position="91"/>
        <end position="118"/>
    </location>
</feature>
<dbReference type="EMBL" id="AP026802">
    <property type="protein sequence ID" value="BDR58301.1"/>
    <property type="molecule type" value="Genomic_DNA"/>
</dbReference>
<accession>A0AAU9D7E0</accession>
<keyword evidence="12" id="KW-1185">Reference proteome</keyword>
<comment type="subcellular location">
    <subcellularLocation>
        <location evidence="1">Cell membrane</location>
        <topology evidence="1">Single-pass type II membrane protein</topology>
    </subcellularLocation>
</comment>
<evidence type="ECO:0000256" key="8">
    <source>
        <dbReference type="NCBIfam" id="TIGR02209"/>
    </source>
</evidence>
<evidence type="ECO:0000313" key="12">
    <source>
        <dbReference type="Proteomes" id="UP001321861"/>
    </source>
</evidence>
<organism evidence="11 12">
    <name type="scientific">Xylocopilactobacillus apicola</name>
    <dbReference type="NCBI Taxonomy" id="2932184"/>
    <lineage>
        <taxon>Bacteria</taxon>
        <taxon>Bacillati</taxon>
        <taxon>Bacillota</taxon>
        <taxon>Bacilli</taxon>
        <taxon>Lactobacillales</taxon>
        <taxon>Lactobacillaceae</taxon>
        <taxon>Xylocopilactobacillus</taxon>
    </lineage>
</organism>
<keyword evidence="7" id="KW-0131">Cell cycle</keyword>
<dbReference type="InterPro" id="IPR011922">
    <property type="entry name" value="Cell_div_FtsL"/>
</dbReference>
<evidence type="ECO:0000256" key="10">
    <source>
        <dbReference type="SAM" id="Phobius"/>
    </source>
</evidence>
<dbReference type="InterPro" id="IPR007060">
    <property type="entry name" value="FtsL/DivIC"/>
</dbReference>
<gene>
    <name evidence="11" type="ORF">XA3_07420</name>
</gene>
<keyword evidence="5 10" id="KW-1133">Transmembrane helix</keyword>
<dbReference type="NCBIfam" id="TIGR02209">
    <property type="entry name" value="ftsL_broad"/>
    <property type="match status" value="1"/>
</dbReference>
<evidence type="ECO:0000256" key="5">
    <source>
        <dbReference type="ARBA" id="ARBA00022989"/>
    </source>
</evidence>
<dbReference type="GO" id="GO:0051301">
    <property type="term" value="P:cell division"/>
    <property type="evidence" value="ECO:0007669"/>
    <property type="project" value="UniProtKB-KW"/>
</dbReference>
<evidence type="ECO:0000256" key="1">
    <source>
        <dbReference type="ARBA" id="ARBA00004401"/>
    </source>
</evidence>
<name>A0AAU9D7E0_9LACO</name>
<protein>
    <recommendedName>
        <fullName evidence="8">Cell division protein FtsL</fullName>
    </recommendedName>
</protein>